<keyword evidence="10" id="KW-1185">Reference proteome</keyword>
<dbReference type="InterPro" id="IPR051393">
    <property type="entry name" value="ABC_transporter_permease"/>
</dbReference>
<evidence type="ECO:0000256" key="2">
    <source>
        <dbReference type="ARBA" id="ARBA00022448"/>
    </source>
</evidence>
<accession>A0ABW9XYR2</accession>
<gene>
    <name evidence="9" type="ORF">GT019_28715</name>
</gene>
<proteinExistence type="inferred from homology"/>
<name>A0ABW9XYR2_9BACL</name>
<comment type="subcellular location">
    <subcellularLocation>
        <location evidence="1 7">Cell membrane</location>
        <topology evidence="1 7">Multi-pass membrane protein</topology>
    </subcellularLocation>
</comment>
<feature type="domain" description="ABC transmembrane type-1" evidence="8">
    <location>
        <begin position="72"/>
        <end position="282"/>
    </location>
</feature>
<comment type="caution">
    <text evidence="9">The sequence shown here is derived from an EMBL/GenBank/DDBJ whole genome shotgun (WGS) entry which is preliminary data.</text>
</comment>
<comment type="similarity">
    <text evidence="7">Belongs to the binding-protein-dependent transport system permease family.</text>
</comment>
<feature type="transmembrane region" description="Helical" evidence="7">
    <location>
        <begin position="207"/>
        <end position="226"/>
    </location>
</feature>
<dbReference type="RefSeq" id="WP_161746888.1">
    <property type="nucleotide sequence ID" value="NZ_JAAAMV010000032.1"/>
</dbReference>
<evidence type="ECO:0000256" key="6">
    <source>
        <dbReference type="ARBA" id="ARBA00023136"/>
    </source>
</evidence>
<feature type="transmembrane region" description="Helical" evidence="7">
    <location>
        <begin position="260"/>
        <end position="282"/>
    </location>
</feature>
<feature type="transmembrane region" description="Helical" evidence="7">
    <location>
        <begin position="77"/>
        <end position="97"/>
    </location>
</feature>
<evidence type="ECO:0000259" key="8">
    <source>
        <dbReference type="PROSITE" id="PS50928"/>
    </source>
</evidence>
<keyword evidence="6 7" id="KW-0472">Membrane</keyword>
<evidence type="ECO:0000256" key="1">
    <source>
        <dbReference type="ARBA" id="ARBA00004651"/>
    </source>
</evidence>
<reference evidence="9 10" key="1">
    <citation type="submission" date="2020-01" db="EMBL/GenBank/DDBJ databases">
        <title>Paenibacillus soybeanensis sp. nov. isolated from the nodules of soybean (Glycine max(L.) Merr).</title>
        <authorList>
            <person name="Wang H."/>
        </authorList>
    </citation>
    <scope>NUCLEOTIDE SEQUENCE [LARGE SCALE GENOMIC DNA]</scope>
    <source>
        <strain evidence="9 10">T1</strain>
    </source>
</reference>
<dbReference type="PROSITE" id="PS50928">
    <property type="entry name" value="ABC_TM1"/>
    <property type="match status" value="1"/>
</dbReference>
<feature type="transmembrane region" description="Helical" evidence="7">
    <location>
        <begin position="155"/>
        <end position="178"/>
    </location>
</feature>
<dbReference type="CDD" id="cd06261">
    <property type="entry name" value="TM_PBP2"/>
    <property type="match status" value="1"/>
</dbReference>
<keyword evidence="4 7" id="KW-0812">Transmembrane</keyword>
<keyword evidence="5 7" id="KW-1133">Transmembrane helix</keyword>
<evidence type="ECO:0000256" key="4">
    <source>
        <dbReference type="ARBA" id="ARBA00022692"/>
    </source>
</evidence>
<evidence type="ECO:0000256" key="5">
    <source>
        <dbReference type="ARBA" id="ARBA00022989"/>
    </source>
</evidence>
<keyword evidence="3" id="KW-1003">Cell membrane</keyword>
<dbReference type="SUPFAM" id="SSF161098">
    <property type="entry name" value="MetI-like"/>
    <property type="match status" value="1"/>
</dbReference>
<protein>
    <submittedName>
        <fullName evidence="9">ABC transporter permease subunit</fullName>
    </submittedName>
</protein>
<dbReference type="InterPro" id="IPR035906">
    <property type="entry name" value="MetI-like_sf"/>
</dbReference>
<evidence type="ECO:0000256" key="7">
    <source>
        <dbReference type="RuleBase" id="RU363032"/>
    </source>
</evidence>
<dbReference type="Proteomes" id="UP000665561">
    <property type="component" value="Unassembled WGS sequence"/>
</dbReference>
<evidence type="ECO:0000313" key="9">
    <source>
        <dbReference type="EMBL" id="NBD27868.1"/>
    </source>
</evidence>
<dbReference type="Pfam" id="PF00528">
    <property type="entry name" value="BPD_transp_1"/>
    <property type="match status" value="1"/>
</dbReference>
<organism evidence="9 10">
    <name type="scientific">Paenibacillus glycinis</name>
    <dbReference type="NCBI Taxonomy" id="2697035"/>
    <lineage>
        <taxon>Bacteria</taxon>
        <taxon>Bacillati</taxon>
        <taxon>Bacillota</taxon>
        <taxon>Bacilli</taxon>
        <taxon>Bacillales</taxon>
        <taxon>Paenibacillaceae</taxon>
        <taxon>Paenibacillus</taxon>
    </lineage>
</organism>
<feature type="transmembrane region" description="Helical" evidence="7">
    <location>
        <begin position="20"/>
        <end position="42"/>
    </location>
</feature>
<feature type="transmembrane region" description="Helical" evidence="7">
    <location>
        <begin position="109"/>
        <end position="130"/>
    </location>
</feature>
<dbReference type="EMBL" id="JAAAMV010000032">
    <property type="protein sequence ID" value="NBD27868.1"/>
    <property type="molecule type" value="Genomic_DNA"/>
</dbReference>
<dbReference type="InterPro" id="IPR000515">
    <property type="entry name" value="MetI-like"/>
</dbReference>
<keyword evidence="2 7" id="KW-0813">Transport</keyword>
<dbReference type="PANTHER" id="PTHR30193">
    <property type="entry name" value="ABC TRANSPORTER PERMEASE PROTEIN"/>
    <property type="match status" value="1"/>
</dbReference>
<sequence length="293" mass="32916">MLLLRLRRLRRSDGAAAAVFLAPSVIGFSVFFLIPFAAGMYYSLVDSPVNGHFAGLANYREVLASSSFRRAARNTGWFVAVGVPVLMTFSLVLAIVLNRRLPLRRWLRTAYVMPLVIPVASVVMVWQVLFDRQGWINALMHAAAAAPVDWMQSGWARLIIVAAYVWKNAGYMMILYLAGLQSIPQEYYEAASIDGAGTVRKFRSVTLVYLTPTTVFVLMMSLMNVFKLFRETYLIAGDYPQSDIYQLQHYMNNQFQALDYQNLIAAAYVMAAAVALLAALLLRAERKFRDAVE</sequence>
<dbReference type="PANTHER" id="PTHR30193:SF37">
    <property type="entry name" value="INNER MEMBRANE ABC TRANSPORTER PERMEASE PROTEIN YCJO"/>
    <property type="match status" value="1"/>
</dbReference>
<evidence type="ECO:0000256" key="3">
    <source>
        <dbReference type="ARBA" id="ARBA00022475"/>
    </source>
</evidence>
<evidence type="ECO:0000313" key="10">
    <source>
        <dbReference type="Proteomes" id="UP000665561"/>
    </source>
</evidence>
<dbReference type="Gene3D" id="1.10.3720.10">
    <property type="entry name" value="MetI-like"/>
    <property type="match status" value="1"/>
</dbReference>